<evidence type="ECO:0000259" key="7">
    <source>
        <dbReference type="Pfam" id="PF24621"/>
    </source>
</evidence>
<reference evidence="8" key="1">
    <citation type="journal article" date="2014" name="Int. J. Syst. Evol. Microbiol.">
        <title>Complete genome sequence of Corynebacterium casei LMG S-19264T (=DSM 44701T), isolated from a smear-ripened cheese.</title>
        <authorList>
            <consortium name="US DOE Joint Genome Institute (JGI-PGF)"/>
            <person name="Walter F."/>
            <person name="Albersmeier A."/>
            <person name="Kalinowski J."/>
            <person name="Ruckert C."/>
        </authorList>
    </citation>
    <scope>NUCLEOTIDE SEQUENCE</scope>
    <source>
        <strain evidence="8">KCTC 12988</strain>
    </source>
</reference>
<dbReference type="Pfam" id="PF01761">
    <property type="entry name" value="DHQ_synthase"/>
    <property type="match status" value="1"/>
</dbReference>
<dbReference type="SUPFAM" id="SSF56796">
    <property type="entry name" value="Dehydroquinate synthase-like"/>
    <property type="match status" value="1"/>
</dbReference>
<dbReference type="Gene3D" id="1.20.1090.10">
    <property type="entry name" value="Dehydroquinate synthase-like - alpha domain"/>
    <property type="match status" value="1"/>
</dbReference>
<organism evidence="8 9">
    <name type="scientific">Roseibacillus persicicus</name>
    <dbReference type="NCBI Taxonomy" id="454148"/>
    <lineage>
        <taxon>Bacteria</taxon>
        <taxon>Pseudomonadati</taxon>
        <taxon>Verrucomicrobiota</taxon>
        <taxon>Verrucomicrobiia</taxon>
        <taxon>Verrucomicrobiales</taxon>
        <taxon>Verrucomicrobiaceae</taxon>
        <taxon>Roseibacillus</taxon>
    </lineage>
</organism>
<dbReference type="InterPro" id="IPR050071">
    <property type="entry name" value="Dehydroquinate_synthase"/>
</dbReference>
<dbReference type="GO" id="GO:0008652">
    <property type="term" value="P:amino acid biosynthetic process"/>
    <property type="evidence" value="ECO:0007669"/>
    <property type="project" value="UniProtKB-KW"/>
</dbReference>
<proteinExistence type="predicted"/>
<keyword evidence="9" id="KW-1185">Reference proteome</keyword>
<protein>
    <submittedName>
        <fullName evidence="8">3-dehydroquinate synthase</fullName>
    </submittedName>
</protein>
<keyword evidence="2" id="KW-0028">Amino-acid biosynthesis</keyword>
<evidence type="ECO:0000259" key="6">
    <source>
        <dbReference type="Pfam" id="PF01761"/>
    </source>
</evidence>
<dbReference type="InterPro" id="IPR030960">
    <property type="entry name" value="DHQS/DOIS_N"/>
</dbReference>
<accession>A0A918TUA0</accession>
<dbReference type="InterPro" id="IPR056179">
    <property type="entry name" value="DHQS_C"/>
</dbReference>
<comment type="caution">
    <text evidence="8">The sequence shown here is derived from an EMBL/GenBank/DDBJ whole genome shotgun (WGS) entry which is preliminary data.</text>
</comment>
<dbReference type="Gene3D" id="3.40.50.1970">
    <property type="match status" value="1"/>
</dbReference>
<dbReference type="EMBL" id="BMXI01000017">
    <property type="protein sequence ID" value="GHC63794.1"/>
    <property type="molecule type" value="Genomic_DNA"/>
</dbReference>
<keyword evidence="5" id="KW-0456">Lyase</keyword>
<keyword evidence="4" id="KW-0057">Aromatic amino acid biosynthesis</keyword>
<evidence type="ECO:0000256" key="4">
    <source>
        <dbReference type="ARBA" id="ARBA00023141"/>
    </source>
</evidence>
<reference evidence="8" key="2">
    <citation type="submission" date="2020-09" db="EMBL/GenBank/DDBJ databases">
        <authorList>
            <person name="Sun Q."/>
            <person name="Kim S."/>
        </authorList>
    </citation>
    <scope>NUCLEOTIDE SEQUENCE</scope>
    <source>
        <strain evidence="8">KCTC 12988</strain>
    </source>
</reference>
<dbReference type="Pfam" id="PF24621">
    <property type="entry name" value="DHQS_C"/>
    <property type="match status" value="1"/>
</dbReference>
<name>A0A918TUA0_9BACT</name>
<dbReference type="PANTHER" id="PTHR43622">
    <property type="entry name" value="3-DEHYDROQUINATE SYNTHASE"/>
    <property type="match status" value="1"/>
</dbReference>
<keyword evidence="3" id="KW-0520">NAD</keyword>
<dbReference type="PANTHER" id="PTHR43622:SF7">
    <property type="entry name" value="3-DEHYDROQUINATE SYNTHASE, CHLOROPLASTIC"/>
    <property type="match status" value="1"/>
</dbReference>
<dbReference type="GO" id="GO:0009073">
    <property type="term" value="P:aromatic amino acid family biosynthetic process"/>
    <property type="evidence" value="ECO:0007669"/>
    <property type="project" value="UniProtKB-KW"/>
</dbReference>
<comment type="cofactor">
    <cofactor evidence="1">
        <name>NAD(+)</name>
        <dbReference type="ChEBI" id="CHEBI:57540"/>
    </cofactor>
</comment>
<dbReference type="CDD" id="cd08198">
    <property type="entry name" value="DHQS-like"/>
    <property type="match status" value="1"/>
</dbReference>
<evidence type="ECO:0000256" key="2">
    <source>
        <dbReference type="ARBA" id="ARBA00022605"/>
    </source>
</evidence>
<evidence type="ECO:0000256" key="3">
    <source>
        <dbReference type="ARBA" id="ARBA00023027"/>
    </source>
</evidence>
<dbReference type="Proteomes" id="UP000644507">
    <property type="component" value="Unassembled WGS sequence"/>
</dbReference>
<evidence type="ECO:0000313" key="9">
    <source>
        <dbReference type="Proteomes" id="UP000644507"/>
    </source>
</evidence>
<dbReference type="RefSeq" id="WP_189572772.1">
    <property type="nucleotide sequence ID" value="NZ_BMXI01000017.1"/>
</dbReference>
<dbReference type="AlphaFoldDB" id="A0A918TUA0"/>
<dbReference type="NCBIfam" id="NF004852">
    <property type="entry name" value="PRK06203.1"/>
    <property type="match status" value="1"/>
</dbReference>
<feature type="domain" description="3-dehydroquinate synthase C-terminal" evidence="7">
    <location>
        <begin position="193"/>
        <end position="320"/>
    </location>
</feature>
<evidence type="ECO:0000256" key="1">
    <source>
        <dbReference type="ARBA" id="ARBA00001911"/>
    </source>
</evidence>
<evidence type="ECO:0000313" key="8">
    <source>
        <dbReference type="EMBL" id="GHC63794.1"/>
    </source>
</evidence>
<dbReference type="GO" id="GO:0003856">
    <property type="term" value="F:3-dehydroquinate synthase activity"/>
    <property type="evidence" value="ECO:0007669"/>
    <property type="project" value="TreeGrafter"/>
</dbReference>
<gene>
    <name evidence="8" type="primary">aroB</name>
    <name evidence="8" type="ORF">GCM10007100_34200</name>
</gene>
<evidence type="ECO:0000256" key="5">
    <source>
        <dbReference type="ARBA" id="ARBA00023239"/>
    </source>
</evidence>
<feature type="domain" description="3-dehydroquinate synthase N-terminal" evidence="6">
    <location>
        <begin position="79"/>
        <end position="188"/>
    </location>
</feature>
<sequence length="385" mass="42453">MRYDFDIPLTFQHRVVFERDVFGDESEVLAELLTEPSGRISRVFVFVEEGLKEAFPDLSKKVAAKLARIPSLEDRGGMQLPGGEPCKVDDRVYQKACDAIAAAGIDRHSYVFVIGGGAFLDAIGFAAATVHRGVRLVRFPTTTLSQDDSGVGVKSGINKYGKKNFMGAFAVPYAVVNDFAFLHTQSEEVRLDGLVEAVKVALVKDGSFFNWIEDHLPELVALEKPALEEAVERSAVLHATHIAEGGDPFESGSSRPLDFGHWAAHKLEQISDFQLSHARAVSVGLALDCLYSVKKQLLSPEDGERILQTLERMGLPVWSDFFDARQADGRREVFAGLEEFREHLGGQLTILLLRQPGEGIEVHEMDEGVLEDCIAELRERACALV</sequence>